<protein>
    <submittedName>
        <fullName evidence="2">Uncharacterized protein</fullName>
    </submittedName>
</protein>
<gene>
    <name evidence="2" type="ORF">ACFOW9_01325</name>
</gene>
<keyword evidence="1" id="KW-0812">Transmembrane</keyword>
<sequence>MTISPCTKEFRRSIRDRMRIESYLTRLAWHLEGVLPGAERKATTKTLRRELLADPRNLTTALVDLGAPRVLAARYADEGQQRPLWSIGVIIAGIALLAYWPTGQFSSPIRAAYSRP</sequence>
<keyword evidence="1" id="KW-0472">Membrane</keyword>
<dbReference type="RefSeq" id="WP_230068468.1">
    <property type="nucleotide sequence ID" value="NZ_BAABLL010000002.1"/>
</dbReference>
<accession>A0ABV8QVL5</accession>
<name>A0ABV8QVL5_9MICC</name>
<keyword evidence="1" id="KW-1133">Transmembrane helix</keyword>
<reference evidence="3" key="1">
    <citation type="journal article" date="2019" name="Int. J. Syst. Evol. Microbiol.">
        <title>The Global Catalogue of Microorganisms (GCM) 10K type strain sequencing project: providing services to taxonomists for standard genome sequencing and annotation.</title>
        <authorList>
            <consortium name="The Broad Institute Genomics Platform"/>
            <consortium name="The Broad Institute Genome Sequencing Center for Infectious Disease"/>
            <person name="Wu L."/>
            <person name="Ma J."/>
        </authorList>
    </citation>
    <scope>NUCLEOTIDE SEQUENCE [LARGE SCALE GENOMIC DNA]</scope>
    <source>
        <strain evidence="3">CGMCC 1.10698</strain>
    </source>
</reference>
<evidence type="ECO:0000256" key="1">
    <source>
        <dbReference type="SAM" id="Phobius"/>
    </source>
</evidence>
<feature type="transmembrane region" description="Helical" evidence="1">
    <location>
        <begin position="84"/>
        <end position="100"/>
    </location>
</feature>
<evidence type="ECO:0000313" key="2">
    <source>
        <dbReference type="EMBL" id="MFC4264241.1"/>
    </source>
</evidence>
<proteinExistence type="predicted"/>
<keyword evidence="3" id="KW-1185">Reference proteome</keyword>
<evidence type="ECO:0000313" key="3">
    <source>
        <dbReference type="Proteomes" id="UP001595773"/>
    </source>
</evidence>
<dbReference type="Proteomes" id="UP001595773">
    <property type="component" value="Unassembled WGS sequence"/>
</dbReference>
<organism evidence="2 3">
    <name type="scientific">Arthrobacter cryoconiti</name>
    <dbReference type="NCBI Taxonomy" id="748907"/>
    <lineage>
        <taxon>Bacteria</taxon>
        <taxon>Bacillati</taxon>
        <taxon>Actinomycetota</taxon>
        <taxon>Actinomycetes</taxon>
        <taxon>Micrococcales</taxon>
        <taxon>Micrococcaceae</taxon>
        <taxon>Arthrobacter</taxon>
    </lineage>
</organism>
<comment type="caution">
    <text evidence="2">The sequence shown here is derived from an EMBL/GenBank/DDBJ whole genome shotgun (WGS) entry which is preliminary data.</text>
</comment>
<dbReference type="EMBL" id="JBHSCQ010000003">
    <property type="protein sequence ID" value="MFC4264241.1"/>
    <property type="molecule type" value="Genomic_DNA"/>
</dbReference>